<comment type="caution">
    <text evidence="1">The sequence shown here is derived from an EMBL/GenBank/DDBJ whole genome shotgun (WGS) entry which is preliminary data.</text>
</comment>
<reference evidence="1 2" key="1">
    <citation type="submission" date="2014-06" db="EMBL/GenBank/DDBJ databases">
        <title>Draft genome sequence of Bacillus manliponensis JCM 15802 (MCCC 1A00708).</title>
        <authorList>
            <person name="Lai Q."/>
            <person name="Liu Y."/>
            <person name="Shao Z."/>
        </authorList>
    </citation>
    <scope>NUCLEOTIDE SEQUENCE [LARGE SCALE GENOMIC DNA]</scope>
    <source>
        <strain evidence="1 2">JCM 15802</strain>
    </source>
</reference>
<organism evidence="1 2">
    <name type="scientific">Bacillus manliponensis</name>
    <dbReference type="NCBI Taxonomy" id="574376"/>
    <lineage>
        <taxon>Bacteria</taxon>
        <taxon>Bacillati</taxon>
        <taxon>Bacillota</taxon>
        <taxon>Bacilli</taxon>
        <taxon>Bacillales</taxon>
        <taxon>Bacillaceae</taxon>
        <taxon>Bacillus</taxon>
        <taxon>Bacillus cereus group</taxon>
    </lineage>
</organism>
<dbReference type="Pfam" id="PF14112">
    <property type="entry name" value="DUF4284"/>
    <property type="match status" value="1"/>
</dbReference>
<proteinExistence type="predicted"/>
<evidence type="ECO:0000313" key="1">
    <source>
        <dbReference type="EMBL" id="KEK19185.1"/>
    </source>
</evidence>
<dbReference type="Proteomes" id="UP000027822">
    <property type="component" value="Unassembled WGS sequence"/>
</dbReference>
<dbReference type="InterPro" id="IPR025560">
    <property type="entry name" value="Imm22"/>
</dbReference>
<evidence type="ECO:0000313" key="2">
    <source>
        <dbReference type="Proteomes" id="UP000027822"/>
    </source>
</evidence>
<dbReference type="AlphaFoldDB" id="A0A073JY18"/>
<dbReference type="EMBL" id="JOTN01000009">
    <property type="protein sequence ID" value="KEK19185.1"/>
    <property type="molecule type" value="Genomic_DNA"/>
</dbReference>
<dbReference type="STRING" id="574376.BAMA_24610"/>
<evidence type="ECO:0008006" key="3">
    <source>
        <dbReference type="Google" id="ProtNLM"/>
    </source>
</evidence>
<dbReference type="RefSeq" id="WP_034639537.1">
    <property type="nucleotide sequence ID" value="NZ_CBCSJC010000008.1"/>
</dbReference>
<sequence length="130" mass="15455">MEKQGYVSLWIGHIRDEMKMQRYTELIYTDEDCLPAPFLADFHIAMYDYDEDFLEAIAHDREQSCLRNLIEGCSYDEDIIPQFEKLFETTLDEKTNAVILVYNLRYDGRVEEIVHRDCAFRFVGSVAYEF</sequence>
<accession>A0A073JY18</accession>
<protein>
    <recommendedName>
        <fullName evidence="3">Immunity protein 22</fullName>
    </recommendedName>
</protein>
<dbReference type="OrthoDB" id="2222217at2"/>
<name>A0A073JY18_9BACI</name>
<keyword evidence="2" id="KW-1185">Reference proteome</keyword>
<gene>
    <name evidence="1" type="ORF">BAMA_24610</name>
</gene>